<proteinExistence type="predicted"/>
<sequence>MATYRTALLVYLLCLDFQLTVLGTQLCKVHGMPFPHFVTWSLVLRMVRYLFWMREECRLVGVSVIFVLGRNMCKVDPREQFVQPIPRCTICFSQLCLETPLPP</sequence>
<feature type="signal peptide" evidence="1">
    <location>
        <begin position="1"/>
        <end position="23"/>
    </location>
</feature>
<dbReference type="Proteomes" id="UP000694545">
    <property type="component" value="Unplaced"/>
</dbReference>
<evidence type="ECO:0000313" key="3">
    <source>
        <dbReference type="Proteomes" id="UP000694545"/>
    </source>
</evidence>
<evidence type="ECO:0000256" key="1">
    <source>
        <dbReference type="SAM" id="SignalP"/>
    </source>
</evidence>
<feature type="chain" id="PRO_5034676464" description="Secreted protein" evidence="1">
    <location>
        <begin position="24"/>
        <end position="103"/>
    </location>
</feature>
<name>A0A8D2L7N1_VARKO</name>
<dbReference type="Ensembl" id="ENSVKKT00000018332.1">
    <property type="protein sequence ID" value="ENSVKKP00000017880.1"/>
    <property type="gene ID" value="ENSVKKG00000012215.1"/>
</dbReference>
<organism evidence="2 3">
    <name type="scientific">Varanus komodoensis</name>
    <name type="common">Komodo dragon</name>
    <dbReference type="NCBI Taxonomy" id="61221"/>
    <lineage>
        <taxon>Eukaryota</taxon>
        <taxon>Metazoa</taxon>
        <taxon>Chordata</taxon>
        <taxon>Craniata</taxon>
        <taxon>Vertebrata</taxon>
        <taxon>Euteleostomi</taxon>
        <taxon>Lepidosauria</taxon>
        <taxon>Squamata</taxon>
        <taxon>Bifurcata</taxon>
        <taxon>Unidentata</taxon>
        <taxon>Episquamata</taxon>
        <taxon>Toxicofera</taxon>
        <taxon>Anguimorpha</taxon>
        <taxon>Paleoanguimorpha</taxon>
        <taxon>Varanoidea</taxon>
        <taxon>Varanidae</taxon>
        <taxon>Varanus</taxon>
    </lineage>
</organism>
<keyword evidence="3" id="KW-1185">Reference proteome</keyword>
<evidence type="ECO:0008006" key="4">
    <source>
        <dbReference type="Google" id="ProtNLM"/>
    </source>
</evidence>
<evidence type="ECO:0000313" key="2">
    <source>
        <dbReference type="Ensembl" id="ENSVKKP00000017880.1"/>
    </source>
</evidence>
<reference evidence="2" key="1">
    <citation type="submission" date="2025-08" db="UniProtKB">
        <authorList>
            <consortium name="Ensembl"/>
        </authorList>
    </citation>
    <scope>IDENTIFICATION</scope>
</reference>
<keyword evidence="1" id="KW-0732">Signal</keyword>
<accession>A0A8D2L7N1</accession>
<reference evidence="2" key="2">
    <citation type="submission" date="2025-09" db="UniProtKB">
        <authorList>
            <consortium name="Ensembl"/>
        </authorList>
    </citation>
    <scope>IDENTIFICATION</scope>
</reference>
<dbReference type="AlphaFoldDB" id="A0A8D2L7N1"/>
<protein>
    <recommendedName>
        <fullName evidence="4">Secreted protein</fullName>
    </recommendedName>
</protein>